<reference evidence="2 3" key="1">
    <citation type="submission" date="2024-06" db="EMBL/GenBank/DDBJ databases">
        <title>The Natural Products Discovery Center: Release of the First 8490 Sequenced Strains for Exploring Actinobacteria Biosynthetic Diversity.</title>
        <authorList>
            <person name="Kalkreuter E."/>
            <person name="Kautsar S.A."/>
            <person name="Yang D."/>
            <person name="Bader C.D."/>
            <person name="Teijaro C.N."/>
            <person name="Fluegel L."/>
            <person name="Davis C.M."/>
            <person name="Simpson J.R."/>
            <person name="Lauterbach L."/>
            <person name="Steele A.D."/>
            <person name="Gui C."/>
            <person name="Meng S."/>
            <person name="Li G."/>
            <person name="Viehrig K."/>
            <person name="Ye F."/>
            <person name="Su P."/>
            <person name="Kiefer A.F."/>
            <person name="Nichols A."/>
            <person name="Cepeda A.J."/>
            <person name="Yan W."/>
            <person name="Fan B."/>
            <person name="Jiang Y."/>
            <person name="Adhikari A."/>
            <person name="Zheng C.-J."/>
            <person name="Schuster L."/>
            <person name="Cowan T.M."/>
            <person name="Smanski M.J."/>
            <person name="Chevrette M.G."/>
            <person name="De Carvalho L.P.S."/>
            <person name="Shen B."/>
        </authorList>
    </citation>
    <scope>NUCLEOTIDE SEQUENCE [LARGE SCALE GENOMIC DNA]</scope>
    <source>
        <strain evidence="2 3">NPDC000837</strain>
    </source>
</reference>
<keyword evidence="3" id="KW-1185">Reference proteome</keyword>
<accession>A0ABV1V734</accession>
<name>A0ABV1V734_9ACTN</name>
<dbReference type="InterPro" id="IPR009057">
    <property type="entry name" value="Homeodomain-like_sf"/>
</dbReference>
<evidence type="ECO:0000313" key="2">
    <source>
        <dbReference type="EMBL" id="MER6618341.1"/>
    </source>
</evidence>
<feature type="compositionally biased region" description="Low complexity" evidence="1">
    <location>
        <begin position="174"/>
        <end position="190"/>
    </location>
</feature>
<evidence type="ECO:0000313" key="3">
    <source>
        <dbReference type="Proteomes" id="UP001445472"/>
    </source>
</evidence>
<feature type="region of interest" description="Disordered" evidence="1">
    <location>
        <begin position="150"/>
        <end position="211"/>
    </location>
</feature>
<gene>
    <name evidence="2" type="ORF">ABT276_34580</name>
</gene>
<evidence type="ECO:0000256" key="1">
    <source>
        <dbReference type="SAM" id="MobiDB-lite"/>
    </source>
</evidence>
<proteinExistence type="predicted"/>
<dbReference type="EMBL" id="JBEPBX010000057">
    <property type="protein sequence ID" value="MER6618341.1"/>
    <property type="molecule type" value="Genomic_DNA"/>
</dbReference>
<organism evidence="2 3">
    <name type="scientific">Streptomyces xantholiticus</name>
    <dbReference type="NCBI Taxonomy" id="68285"/>
    <lineage>
        <taxon>Bacteria</taxon>
        <taxon>Bacillati</taxon>
        <taxon>Actinomycetota</taxon>
        <taxon>Actinomycetes</taxon>
        <taxon>Kitasatosporales</taxon>
        <taxon>Streptomycetaceae</taxon>
        <taxon>Streptomyces</taxon>
    </lineage>
</organism>
<comment type="caution">
    <text evidence="2">The sequence shown here is derived from an EMBL/GenBank/DDBJ whole genome shotgun (WGS) entry which is preliminary data.</text>
</comment>
<feature type="compositionally biased region" description="Basic and acidic residues" evidence="1">
    <location>
        <begin position="159"/>
        <end position="173"/>
    </location>
</feature>
<dbReference type="SUPFAM" id="SSF46689">
    <property type="entry name" value="Homeodomain-like"/>
    <property type="match status" value="1"/>
</dbReference>
<dbReference type="Pfam" id="PF13565">
    <property type="entry name" value="HTH_32"/>
    <property type="match status" value="1"/>
</dbReference>
<dbReference type="Proteomes" id="UP001445472">
    <property type="component" value="Unassembled WGS sequence"/>
</dbReference>
<protein>
    <submittedName>
        <fullName evidence="2">Helix-turn-helix domain-containing protein</fullName>
    </submittedName>
</protein>
<dbReference type="RefSeq" id="WP_351979218.1">
    <property type="nucleotide sequence ID" value="NZ_JBEPBX010000057.1"/>
</dbReference>
<sequence>MPVAAACPIALTASQRRRLKKMAYGHKTPHQAGIRANVVLHAAQGRSNACIARATGLHLDTVRTWRGRFAEEGLPGLADRKRSGRPPAFTPLQAAQVTALACRLPAETGTPLSRWSAPELAREAIARGIAMSMSASTVRRWLAQDALKPWQQPITRKNPPPDRQHDQPPKDFRSQPLRPRSSRAAAPGAPRGRGHGRESLPGGSAGPAGAG</sequence>